<evidence type="ECO:0000313" key="2">
    <source>
        <dbReference type="Proteomes" id="UP000308600"/>
    </source>
</evidence>
<name>A0ACD3A6K7_9AGAR</name>
<gene>
    <name evidence="1" type="ORF">BDN72DRAFT_850023</name>
</gene>
<evidence type="ECO:0000313" key="1">
    <source>
        <dbReference type="EMBL" id="TFK61019.1"/>
    </source>
</evidence>
<organism evidence="1 2">
    <name type="scientific">Pluteus cervinus</name>
    <dbReference type="NCBI Taxonomy" id="181527"/>
    <lineage>
        <taxon>Eukaryota</taxon>
        <taxon>Fungi</taxon>
        <taxon>Dikarya</taxon>
        <taxon>Basidiomycota</taxon>
        <taxon>Agaricomycotina</taxon>
        <taxon>Agaricomycetes</taxon>
        <taxon>Agaricomycetidae</taxon>
        <taxon>Agaricales</taxon>
        <taxon>Pluteineae</taxon>
        <taxon>Pluteaceae</taxon>
        <taxon>Pluteus</taxon>
    </lineage>
</organism>
<proteinExistence type="predicted"/>
<dbReference type="EMBL" id="ML208704">
    <property type="protein sequence ID" value="TFK61019.1"/>
    <property type="molecule type" value="Genomic_DNA"/>
</dbReference>
<dbReference type="Proteomes" id="UP000308600">
    <property type="component" value="Unassembled WGS sequence"/>
</dbReference>
<keyword evidence="2" id="KW-1185">Reference proteome</keyword>
<sequence length="298" mass="34302">MSGGSPYNSHPASSNQADDFIEIAAPQLPPELEYEIFTIAYHQDPDSRLNLLLVSKRVYEWLIPVICKIMVIARFPKANHPPPEIFKKYGHHVKHILFSDPRTFTYPVDEGEILELCPNVFNLVLWFSTTTPAEVFNLRLERLTLQPFSDKFEDEMQRLRKTDEEKYCKWSKSITHIAWPSIKLVGCELLSSFPNLTHFLIGDWNLDVPRIVEYMVKWCGGLEVLVVLMGKMPIPDTAGSYVHDSLDGAVFEDSRVVVVERYYVLDWVEGARGGDDLWKVAERTVNERRGRMRASESL</sequence>
<protein>
    <submittedName>
        <fullName evidence="1">Uncharacterized protein</fullName>
    </submittedName>
</protein>
<reference evidence="1 2" key="1">
    <citation type="journal article" date="2019" name="Nat. Ecol. Evol.">
        <title>Megaphylogeny resolves global patterns of mushroom evolution.</title>
        <authorList>
            <person name="Varga T."/>
            <person name="Krizsan K."/>
            <person name="Foldi C."/>
            <person name="Dima B."/>
            <person name="Sanchez-Garcia M."/>
            <person name="Sanchez-Ramirez S."/>
            <person name="Szollosi G.J."/>
            <person name="Szarkandi J.G."/>
            <person name="Papp V."/>
            <person name="Albert L."/>
            <person name="Andreopoulos W."/>
            <person name="Angelini C."/>
            <person name="Antonin V."/>
            <person name="Barry K.W."/>
            <person name="Bougher N.L."/>
            <person name="Buchanan P."/>
            <person name="Buyck B."/>
            <person name="Bense V."/>
            <person name="Catcheside P."/>
            <person name="Chovatia M."/>
            <person name="Cooper J."/>
            <person name="Damon W."/>
            <person name="Desjardin D."/>
            <person name="Finy P."/>
            <person name="Geml J."/>
            <person name="Haridas S."/>
            <person name="Hughes K."/>
            <person name="Justo A."/>
            <person name="Karasinski D."/>
            <person name="Kautmanova I."/>
            <person name="Kiss B."/>
            <person name="Kocsube S."/>
            <person name="Kotiranta H."/>
            <person name="LaButti K.M."/>
            <person name="Lechner B.E."/>
            <person name="Liimatainen K."/>
            <person name="Lipzen A."/>
            <person name="Lukacs Z."/>
            <person name="Mihaltcheva S."/>
            <person name="Morgado L.N."/>
            <person name="Niskanen T."/>
            <person name="Noordeloos M.E."/>
            <person name="Ohm R.A."/>
            <person name="Ortiz-Santana B."/>
            <person name="Ovrebo C."/>
            <person name="Racz N."/>
            <person name="Riley R."/>
            <person name="Savchenko A."/>
            <person name="Shiryaev A."/>
            <person name="Soop K."/>
            <person name="Spirin V."/>
            <person name="Szebenyi C."/>
            <person name="Tomsovsky M."/>
            <person name="Tulloss R.E."/>
            <person name="Uehling J."/>
            <person name="Grigoriev I.V."/>
            <person name="Vagvolgyi C."/>
            <person name="Papp T."/>
            <person name="Martin F.M."/>
            <person name="Miettinen O."/>
            <person name="Hibbett D.S."/>
            <person name="Nagy L.G."/>
        </authorList>
    </citation>
    <scope>NUCLEOTIDE SEQUENCE [LARGE SCALE GENOMIC DNA]</scope>
    <source>
        <strain evidence="1 2">NL-1719</strain>
    </source>
</reference>
<accession>A0ACD3A6K7</accession>